<evidence type="ECO:0000313" key="2">
    <source>
        <dbReference type="Proteomes" id="UP000789860"/>
    </source>
</evidence>
<keyword evidence="2" id="KW-1185">Reference proteome</keyword>
<dbReference type="EMBL" id="CAJVPM010000271">
    <property type="protein sequence ID" value="CAG8439960.1"/>
    <property type="molecule type" value="Genomic_DNA"/>
</dbReference>
<name>A0ACA9JWM3_9GLOM</name>
<organism evidence="1 2">
    <name type="scientific">Scutellospora calospora</name>
    <dbReference type="NCBI Taxonomy" id="85575"/>
    <lineage>
        <taxon>Eukaryota</taxon>
        <taxon>Fungi</taxon>
        <taxon>Fungi incertae sedis</taxon>
        <taxon>Mucoromycota</taxon>
        <taxon>Glomeromycotina</taxon>
        <taxon>Glomeromycetes</taxon>
        <taxon>Diversisporales</taxon>
        <taxon>Gigasporaceae</taxon>
        <taxon>Scutellospora</taxon>
    </lineage>
</organism>
<gene>
    <name evidence="1" type="ORF">SCALOS_LOCUS548</name>
</gene>
<dbReference type="Proteomes" id="UP000789860">
    <property type="component" value="Unassembled WGS sequence"/>
</dbReference>
<evidence type="ECO:0000313" key="1">
    <source>
        <dbReference type="EMBL" id="CAG8439960.1"/>
    </source>
</evidence>
<protein>
    <submittedName>
        <fullName evidence="1">594_t:CDS:1</fullName>
    </submittedName>
</protein>
<reference evidence="1" key="1">
    <citation type="submission" date="2021-06" db="EMBL/GenBank/DDBJ databases">
        <authorList>
            <person name="Kallberg Y."/>
            <person name="Tangrot J."/>
            <person name="Rosling A."/>
        </authorList>
    </citation>
    <scope>NUCLEOTIDE SEQUENCE</scope>
    <source>
        <strain evidence="1">AU212A</strain>
    </source>
</reference>
<accession>A0ACA9JWM3</accession>
<comment type="caution">
    <text evidence="1">The sequence shown here is derived from an EMBL/GenBank/DDBJ whole genome shotgun (WGS) entry which is preliminary data.</text>
</comment>
<feature type="non-terminal residue" evidence="1">
    <location>
        <position position="1"/>
    </location>
</feature>
<sequence length="167" mass="19943">TSSQAFCEMINYNSSGFHKLFYHGNENEDIEDFIFDFEMYAESKQWDDNRKKKVVSLHVADKTTKTKFYVEEKVARLMRIKQKDNESVVGYFNRFESLAYIIKDEVEEHFSSNYNEVTNLAVKIKRYNKDNEYNMQRVNKMLIEGMNENIIIDIEELTRAMETLKIL</sequence>
<proteinExistence type="predicted"/>